<gene>
    <name evidence="1" type="ORF">EYD46_03610</name>
</gene>
<dbReference type="GO" id="GO:0004180">
    <property type="term" value="F:carboxypeptidase activity"/>
    <property type="evidence" value="ECO:0007669"/>
    <property type="project" value="UniProtKB-KW"/>
</dbReference>
<dbReference type="OrthoDB" id="1433475at2"/>
<accession>A0A4Q9FQ87</accession>
<keyword evidence="1" id="KW-0645">Protease</keyword>
<keyword evidence="1" id="KW-0121">Carboxypeptidase</keyword>
<dbReference type="Pfam" id="PF13715">
    <property type="entry name" value="CarbopepD_reg_2"/>
    <property type="match status" value="1"/>
</dbReference>
<proteinExistence type="predicted"/>
<dbReference type="AlphaFoldDB" id="A0A4Q9FQ87"/>
<evidence type="ECO:0000313" key="2">
    <source>
        <dbReference type="Proteomes" id="UP000292372"/>
    </source>
</evidence>
<organism evidence="1 2">
    <name type="scientific">Hyunsoonleella pacifica</name>
    <dbReference type="NCBI Taxonomy" id="1080224"/>
    <lineage>
        <taxon>Bacteria</taxon>
        <taxon>Pseudomonadati</taxon>
        <taxon>Bacteroidota</taxon>
        <taxon>Flavobacteriia</taxon>
        <taxon>Flavobacteriales</taxon>
        <taxon>Flavobacteriaceae</taxon>
    </lineage>
</organism>
<keyword evidence="2" id="KW-1185">Reference proteome</keyword>
<sequence length="489" mass="56252">MKSISFILFVCYCATLTSQNVTVKLLDEHTKQPIAYANIKTGEYTGVISNDEGFFTISTKNDTKPITISCMGYENKTLTIKEIKALNYVIELTEAINQLDEVFISTKAPNADTIIAKVKAKLTDNYNFKLQQYHIFKRTTDRVDFKSLEFEIDKASNVKKKQLESVNNSLTALGNQIKQSNMVQFADFKGIVFTLDKDSIKLKVEKATELLDAKNNFSIDNVQEKMQTIILTYLDTTKTYKLKTGLFKIEDSLALNDSNFKDDDKNEYKVSHLNNDTKSLLKHAQFYDAAFLNKILDNNLYEYNVEDVGYNNGELTYVIAFIPRKGKAKYTGKLYIAEDTYAITRVDYSYYNNRRGQKFNLKLLLGIKYIENVSEGTLIFEKDNTSLYHPKYIKRVSGSYFYVSRPLKFIENSSERHKVAFEFTLEGNNNTKEELLITTTKKLTFLDFQAERQVEKTPVTKLSTYQKTIWDNEGVLEPSLEMKTFDSGD</sequence>
<dbReference type="InterPro" id="IPR008969">
    <property type="entry name" value="CarboxyPept-like_regulatory"/>
</dbReference>
<comment type="caution">
    <text evidence="1">The sequence shown here is derived from an EMBL/GenBank/DDBJ whole genome shotgun (WGS) entry which is preliminary data.</text>
</comment>
<name>A0A4Q9FQ87_9FLAO</name>
<dbReference type="RefSeq" id="WP_130935705.1">
    <property type="nucleotide sequence ID" value="NZ_BMEE01000001.1"/>
</dbReference>
<reference evidence="1 2" key="1">
    <citation type="journal article" date="2015" name="Int. J. Syst. Evol. Microbiol.">
        <title>Hyunsoonleella pacifica sp. nov., isolated from seawater of South Pacific Gyre.</title>
        <authorList>
            <person name="Gao X."/>
            <person name="Zhang Z."/>
            <person name="Dai X."/>
            <person name="Zhang X.H."/>
        </authorList>
    </citation>
    <scope>NUCLEOTIDE SEQUENCE [LARGE SCALE GENOMIC DNA]</scope>
    <source>
        <strain evidence="1 2">SW033</strain>
    </source>
</reference>
<dbReference type="EMBL" id="SIRS01000002">
    <property type="protein sequence ID" value="TBN17413.1"/>
    <property type="molecule type" value="Genomic_DNA"/>
</dbReference>
<dbReference type="SUPFAM" id="SSF49464">
    <property type="entry name" value="Carboxypeptidase regulatory domain-like"/>
    <property type="match status" value="1"/>
</dbReference>
<keyword evidence="1" id="KW-0378">Hydrolase</keyword>
<dbReference type="Proteomes" id="UP000292372">
    <property type="component" value="Unassembled WGS sequence"/>
</dbReference>
<protein>
    <submittedName>
        <fullName evidence="1">Carboxypeptidase-like regulatory domain-containing protein</fullName>
    </submittedName>
</protein>
<evidence type="ECO:0000313" key="1">
    <source>
        <dbReference type="EMBL" id="TBN17413.1"/>
    </source>
</evidence>